<dbReference type="Pfam" id="PF03180">
    <property type="entry name" value="Lipoprotein_9"/>
    <property type="match status" value="1"/>
</dbReference>
<evidence type="ECO:0000256" key="6">
    <source>
        <dbReference type="ARBA" id="ARBA00023288"/>
    </source>
</evidence>
<feature type="chain" id="PRO_5015884697" evidence="7">
    <location>
        <begin position="25"/>
        <end position="283"/>
    </location>
</feature>
<dbReference type="PROSITE" id="PS51257">
    <property type="entry name" value="PROKAR_LIPOPROTEIN"/>
    <property type="match status" value="1"/>
</dbReference>
<feature type="signal peptide" evidence="7">
    <location>
        <begin position="1"/>
        <end position="24"/>
    </location>
</feature>
<gene>
    <name evidence="8" type="ORF">DDQ50_10605</name>
</gene>
<organism evidence="8 9">
    <name type="scientific">Amnibacterium flavum</name>
    <dbReference type="NCBI Taxonomy" id="2173173"/>
    <lineage>
        <taxon>Bacteria</taxon>
        <taxon>Bacillati</taxon>
        <taxon>Actinomycetota</taxon>
        <taxon>Actinomycetes</taxon>
        <taxon>Micrococcales</taxon>
        <taxon>Microbacteriaceae</taxon>
        <taxon>Amnibacterium</taxon>
    </lineage>
</organism>
<dbReference type="AlphaFoldDB" id="A0A2V1HNL8"/>
<dbReference type="OrthoDB" id="9812878at2"/>
<evidence type="ECO:0000256" key="5">
    <source>
        <dbReference type="ARBA" id="ARBA00023139"/>
    </source>
</evidence>
<dbReference type="EMBL" id="QEOP01000002">
    <property type="protein sequence ID" value="PVZ94186.1"/>
    <property type="molecule type" value="Genomic_DNA"/>
</dbReference>
<name>A0A2V1HNL8_9MICO</name>
<dbReference type="RefSeq" id="WP_116756700.1">
    <property type="nucleotide sequence ID" value="NZ_JBHUEX010000001.1"/>
</dbReference>
<accession>A0A2V1HNL8</accession>
<dbReference type="SUPFAM" id="SSF53850">
    <property type="entry name" value="Periplasmic binding protein-like II"/>
    <property type="match status" value="1"/>
</dbReference>
<dbReference type="PANTHER" id="PTHR30429">
    <property type="entry name" value="D-METHIONINE-BINDING LIPOPROTEIN METQ"/>
    <property type="match status" value="1"/>
</dbReference>
<comment type="caution">
    <text evidence="8">The sequence shown here is derived from an EMBL/GenBank/DDBJ whole genome shotgun (WGS) entry which is preliminary data.</text>
</comment>
<dbReference type="Gene3D" id="3.40.190.10">
    <property type="entry name" value="Periplasmic binding protein-like II"/>
    <property type="match status" value="2"/>
</dbReference>
<evidence type="ECO:0000256" key="4">
    <source>
        <dbReference type="ARBA" id="ARBA00023136"/>
    </source>
</evidence>
<sequence>MRFVPRFAAVATVTALAIALTACAGETSDDTTGSAPETKTALKIGFNPGPYEDMFNAGILPILEEDGYTVETVDFTDGVIVNGALNSGEIDANIMQHSVYMDSINVQEGYTNVSLVQVPGPPMALFGGKKESLDDVSDGSTVAVPNQPSNMYRAFQVLVDAGWIELSDTIDPATASPADVTSNPYNLQFVTLENAQQVPALQDVDYDVIQGNFVVAGGLKLTDALLLEDLTDEFSVIVAVDEKNVDSDWAKAIKAAYESPEFAEYIASNSQYDGYHLPAALES</sequence>
<keyword evidence="4" id="KW-0472">Membrane</keyword>
<evidence type="ECO:0000256" key="2">
    <source>
        <dbReference type="ARBA" id="ARBA00008973"/>
    </source>
</evidence>
<dbReference type="InterPro" id="IPR004872">
    <property type="entry name" value="Lipoprotein_NlpA"/>
</dbReference>
<dbReference type="Proteomes" id="UP000244893">
    <property type="component" value="Unassembled WGS sequence"/>
</dbReference>
<dbReference type="GO" id="GO:0016020">
    <property type="term" value="C:membrane"/>
    <property type="evidence" value="ECO:0007669"/>
    <property type="project" value="UniProtKB-SubCell"/>
</dbReference>
<evidence type="ECO:0000313" key="9">
    <source>
        <dbReference type="Proteomes" id="UP000244893"/>
    </source>
</evidence>
<evidence type="ECO:0000256" key="7">
    <source>
        <dbReference type="SAM" id="SignalP"/>
    </source>
</evidence>
<dbReference type="PANTHER" id="PTHR30429:SF0">
    <property type="entry name" value="METHIONINE-BINDING LIPOPROTEIN METQ"/>
    <property type="match status" value="1"/>
</dbReference>
<proteinExistence type="inferred from homology"/>
<evidence type="ECO:0000256" key="1">
    <source>
        <dbReference type="ARBA" id="ARBA00004635"/>
    </source>
</evidence>
<keyword evidence="9" id="KW-1185">Reference proteome</keyword>
<reference evidence="8 9" key="1">
    <citation type="submission" date="2018-05" db="EMBL/GenBank/DDBJ databases">
        <title>Amnibacterium sp. M8JJ-5, whole genome shotgun sequence.</title>
        <authorList>
            <person name="Tuo L."/>
        </authorList>
    </citation>
    <scope>NUCLEOTIDE SEQUENCE [LARGE SCALE GENOMIC DNA]</scope>
    <source>
        <strain evidence="8 9">M8JJ-5</strain>
    </source>
</reference>
<comment type="similarity">
    <text evidence="2">Belongs to the NlpA lipoprotein family.</text>
</comment>
<comment type="subcellular location">
    <subcellularLocation>
        <location evidence="1">Membrane</location>
        <topology evidence="1">Lipid-anchor</topology>
    </subcellularLocation>
</comment>
<evidence type="ECO:0000313" key="8">
    <source>
        <dbReference type="EMBL" id="PVZ94186.1"/>
    </source>
</evidence>
<keyword evidence="3 7" id="KW-0732">Signal</keyword>
<keyword evidence="6" id="KW-0449">Lipoprotein</keyword>
<evidence type="ECO:0000256" key="3">
    <source>
        <dbReference type="ARBA" id="ARBA00022729"/>
    </source>
</evidence>
<protein>
    <submittedName>
        <fullName evidence="8">Methionine-binding protein</fullName>
    </submittedName>
</protein>
<keyword evidence="5" id="KW-0564">Palmitate</keyword>